<evidence type="ECO:0000313" key="2">
    <source>
        <dbReference type="Proteomes" id="UP001329915"/>
    </source>
</evidence>
<proteinExistence type="predicted"/>
<organism evidence="1 2">
    <name type="scientific">Metallumcola ferriviriculae</name>
    <dbReference type="NCBI Taxonomy" id="3039180"/>
    <lineage>
        <taxon>Bacteria</taxon>
        <taxon>Bacillati</taxon>
        <taxon>Bacillota</taxon>
        <taxon>Clostridia</taxon>
        <taxon>Neomoorellales</taxon>
        <taxon>Desulfitibacteraceae</taxon>
        <taxon>Metallumcola</taxon>
    </lineage>
</organism>
<dbReference type="RefSeq" id="WP_366921698.1">
    <property type="nucleotide sequence ID" value="NZ_CP121694.1"/>
</dbReference>
<gene>
    <name evidence="1" type="ORF">MFMK1_002109</name>
</gene>
<reference evidence="1 2" key="1">
    <citation type="submission" date="2023-04" db="EMBL/GenBank/DDBJ databases">
        <authorList>
            <person name="Hsu D."/>
        </authorList>
    </citation>
    <scope>NUCLEOTIDE SEQUENCE [LARGE SCALE GENOMIC DNA]</scope>
    <source>
        <strain evidence="1 2">MK1</strain>
    </source>
</reference>
<name>A0AAU0UNB6_9FIRM</name>
<dbReference type="KEGG" id="dbc:MFMK1_002109"/>
<evidence type="ECO:0000313" key="1">
    <source>
        <dbReference type="EMBL" id="WRO22284.1"/>
    </source>
</evidence>
<dbReference type="EMBL" id="CP121694">
    <property type="protein sequence ID" value="WRO22284.1"/>
    <property type="molecule type" value="Genomic_DNA"/>
</dbReference>
<dbReference type="Proteomes" id="UP001329915">
    <property type="component" value="Chromosome"/>
</dbReference>
<keyword evidence="2" id="KW-1185">Reference proteome</keyword>
<dbReference type="AlphaFoldDB" id="A0AAU0UNB6"/>
<sequence length="58" mass="6624">MDFKQDVKAEQALMAPSQLIDIAEASEIIFEKDREAEVIEGEKGDNLWVIAQRYDLIV</sequence>
<protein>
    <submittedName>
        <fullName evidence="1">Uncharacterized protein</fullName>
    </submittedName>
</protein>
<accession>A0AAU0UNB6</accession>